<dbReference type="VEuPathDB" id="VectorBase:GBRI044455"/>
<dbReference type="STRING" id="37001.A0A1A9X506"/>
<dbReference type="EnsemblMetazoa" id="GBRI044455-RA">
    <property type="protein sequence ID" value="GBRI044455-PA"/>
    <property type="gene ID" value="GBRI044455"/>
</dbReference>
<organism evidence="1 2">
    <name type="scientific">Glossina brevipalpis</name>
    <dbReference type="NCBI Taxonomy" id="37001"/>
    <lineage>
        <taxon>Eukaryota</taxon>
        <taxon>Metazoa</taxon>
        <taxon>Ecdysozoa</taxon>
        <taxon>Arthropoda</taxon>
        <taxon>Hexapoda</taxon>
        <taxon>Insecta</taxon>
        <taxon>Pterygota</taxon>
        <taxon>Neoptera</taxon>
        <taxon>Endopterygota</taxon>
        <taxon>Diptera</taxon>
        <taxon>Brachycera</taxon>
        <taxon>Muscomorpha</taxon>
        <taxon>Hippoboscoidea</taxon>
        <taxon>Glossinidae</taxon>
        <taxon>Glossina</taxon>
    </lineage>
</organism>
<proteinExistence type="predicted"/>
<sequence>MNPNPLGLLTEENEDLPTGLHGTKEFEKDFQEIFRTFGKSVLSNPDDLNIRPTIRPDGCAATYFPEKISDLKAKLHTILNNHYGNFDDKTKKDFIEKNRNFFIYNSPVLRSVNVVNRANIIE</sequence>
<keyword evidence="2" id="KW-1185">Reference proteome</keyword>
<reference evidence="1" key="2">
    <citation type="submission" date="2020-05" db="UniProtKB">
        <authorList>
            <consortium name="EnsemblMetazoa"/>
        </authorList>
    </citation>
    <scope>IDENTIFICATION</scope>
    <source>
        <strain evidence="1">IAEA</strain>
    </source>
</reference>
<evidence type="ECO:0000313" key="2">
    <source>
        <dbReference type="Proteomes" id="UP000091820"/>
    </source>
</evidence>
<dbReference type="Proteomes" id="UP000091820">
    <property type="component" value="Unassembled WGS sequence"/>
</dbReference>
<reference evidence="2" key="1">
    <citation type="submission" date="2014-03" db="EMBL/GenBank/DDBJ databases">
        <authorList>
            <person name="Aksoy S."/>
            <person name="Warren W."/>
            <person name="Wilson R.K."/>
        </authorList>
    </citation>
    <scope>NUCLEOTIDE SEQUENCE [LARGE SCALE GENOMIC DNA]</scope>
    <source>
        <strain evidence="2">IAEA</strain>
    </source>
</reference>
<evidence type="ECO:0000313" key="1">
    <source>
        <dbReference type="EnsemblMetazoa" id="GBRI044455-PA"/>
    </source>
</evidence>
<accession>A0A1A9X506</accession>
<dbReference type="AlphaFoldDB" id="A0A1A9X506"/>
<protein>
    <submittedName>
        <fullName evidence="1">Uncharacterized protein</fullName>
    </submittedName>
</protein>
<name>A0A1A9X506_9MUSC</name>